<evidence type="ECO:0000256" key="1">
    <source>
        <dbReference type="SAM" id="MobiDB-lite"/>
    </source>
</evidence>
<name>A0A445MAJ9_ENSVE</name>
<dbReference type="AlphaFoldDB" id="A0A445MAJ9"/>
<feature type="region of interest" description="Disordered" evidence="1">
    <location>
        <begin position="16"/>
        <end position="41"/>
    </location>
</feature>
<dbReference type="EMBL" id="KV875511">
    <property type="protein sequence ID" value="RZR71270.1"/>
    <property type="molecule type" value="Genomic_DNA"/>
</dbReference>
<proteinExistence type="predicted"/>
<evidence type="ECO:0000313" key="2">
    <source>
        <dbReference type="EMBL" id="RZR71270.1"/>
    </source>
</evidence>
<accession>A0A445MAJ9</accession>
<reference evidence="2" key="1">
    <citation type="journal article" date="2018" name="Data Brief">
        <title>Genome sequence data from 17 accessions of Ensete ventricosum, a staple food crop for millions in Ethiopia.</title>
        <authorList>
            <person name="Yemataw Z."/>
            <person name="Muzemil S."/>
            <person name="Ambachew D."/>
            <person name="Tripathi L."/>
            <person name="Tesfaye K."/>
            <person name="Chala A."/>
            <person name="Farbos A."/>
            <person name="O'Neill P."/>
            <person name="Moore K."/>
            <person name="Grant M."/>
            <person name="Studholme D.J."/>
        </authorList>
    </citation>
    <scope>NUCLEOTIDE SEQUENCE [LARGE SCALE GENOMIC DNA]</scope>
    <source>
        <tissue evidence="2">Leaf</tissue>
    </source>
</reference>
<sequence length="129" mass="14861">MDVGGGNKAYLEIEDGRELMPSERSPGGRRGPCGTRWPLPSAHRPNRKLKLAYPRFTSVLIRNLLWEPPIRKVYEGPIPTLTFESQNFLYPAIASHTLYLYVDRVRPRGSRVFLVRNPLETLTDVWKEI</sequence>
<protein>
    <submittedName>
        <fullName evidence="2">Uncharacterized protein</fullName>
    </submittedName>
</protein>
<organism evidence="2">
    <name type="scientific">Ensete ventricosum</name>
    <name type="common">Abyssinian banana</name>
    <name type="synonym">Musa ensete</name>
    <dbReference type="NCBI Taxonomy" id="4639"/>
    <lineage>
        <taxon>Eukaryota</taxon>
        <taxon>Viridiplantae</taxon>
        <taxon>Streptophyta</taxon>
        <taxon>Embryophyta</taxon>
        <taxon>Tracheophyta</taxon>
        <taxon>Spermatophyta</taxon>
        <taxon>Magnoliopsida</taxon>
        <taxon>Liliopsida</taxon>
        <taxon>Zingiberales</taxon>
        <taxon>Musaceae</taxon>
        <taxon>Ensete</taxon>
    </lineage>
</organism>
<gene>
    <name evidence="2" type="ORF">BHM03_00004294</name>
</gene>
<dbReference type="Proteomes" id="UP000290560">
    <property type="component" value="Unassembled WGS sequence"/>
</dbReference>